<keyword evidence="3" id="KW-1185">Reference proteome</keyword>
<dbReference type="InterPro" id="IPR007214">
    <property type="entry name" value="YbaK/aa-tRNA-synth-assoc-dom"/>
</dbReference>
<sequence length="179" mass="18479">MTIPEATDNGAGAASGRDLSSHPGVARVLGILAANHLTPTVLYLPDAVRTAAAAAEAIGVTPAEIANSLVFAATTLDGRVEPLLVLASGGHRVDQERVAALADLARVDRAGAEFVRERTGFTIGGVAPVGHTHPVRTIVDVSLGRYDTVWAAAGHSHVVFSTTYDELLRITGGQPMEVA</sequence>
<dbReference type="InterPro" id="IPR036754">
    <property type="entry name" value="YbaK/aa-tRNA-synt-asso_dom_sf"/>
</dbReference>
<dbReference type="Gene3D" id="3.90.960.10">
    <property type="entry name" value="YbaK/aminoacyl-tRNA synthetase-associated domain"/>
    <property type="match status" value="1"/>
</dbReference>
<dbReference type="OrthoDB" id="8536235at2"/>
<protein>
    <recommendedName>
        <fullName evidence="1">YbaK/aminoacyl-tRNA synthetase-associated domain-containing protein</fullName>
    </recommendedName>
</protein>
<dbReference type="EMBL" id="CAJB01000314">
    <property type="protein sequence ID" value="CCH78955.1"/>
    <property type="molecule type" value="Genomic_DNA"/>
</dbReference>
<gene>
    <name evidence="2" type="ORF">BN12_3810002</name>
</gene>
<feature type="domain" description="YbaK/aminoacyl-tRNA synthetase-associated" evidence="1">
    <location>
        <begin position="47"/>
        <end position="169"/>
    </location>
</feature>
<name>A0A077M4A4_9MICO</name>
<evidence type="ECO:0000313" key="2">
    <source>
        <dbReference type="EMBL" id="CCH78955.1"/>
    </source>
</evidence>
<evidence type="ECO:0000259" key="1">
    <source>
        <dbReference type="Pfam" id="PF04073"/>
    </source>
</evidence>
<dbReference type="RefSeq" id="WP_083454849.1">
    <property type="nucleotide sequence ID" value="NZ_HF570958.1"/>
</dbReference>
<dbReference type="STRING" id="1194083.BN12_3810002"/>
<accession>A0A077M4A4</accession>
<dbReference type="AlphaFoldDB" id="A0A077M4A4"/>
<organism evidence="2 3">
    <name type="scientific">Nostocoides japonicum T1-X7</name>
    <dbReference type="NCBI Taxonomy" id="1194083"/>
    <lineage>
        <taxon>Bacteria</taxon>
        <taxon>Bacillati</taxon>
        <taxon>Actinomycetota</taxon>
        <taxon>Actinomycetes</taxon>
        <taxon>Micrococcales</taxon>
        <taxon>Intrasporangiaceae</taxon>
        <taxon>Nostocoides</taxon>
    </lineage>
</organism>
<dbReference type="PANTHER" id="PTHR30411:SF1">
    <property type="entry name" value="CYTOPLASMIC PROTEIN"/>
    <property type="match status" value="1"/>
</dbReference>
<comment type="caution">
    <text evidence="2">The sequence shown here is derived from an EMBL/GenBank/DDBJ whole genome shotgun (WGS) entry which is preliminary data.</text>
</comment>
<evidence type="ECO:0000313" key="3">
    <source>
        <dbReference type="Proteomes" id="UP000035721"/>
    </source>
</evidence>
<dbReference type="PANTHER" id="PTHR30411">
    <property type="entry name" value="CYTOPLASMIC PROTEIN"/>
    <property type="match status" value="1"/>
</dbReference>
<proteinExistence type="predicted"/>
<reference evidence="2 3" key="1">
    <citation type="journal article" date="2013" name="ISME J.">
        <title>A metabolic model for members of the genus Tetrasphaera involved in enhanced biological phosphorus removal.</title>
        <authorList>
            <person name="Kristiansen R."/>
            <person name="Nguyen H.T.T."/>
            <person name="Saunders A.M."/>
            <person name="Nielsen J.L."/>
            <person name="Wimmer R."/>
            <person name="Le V.Q."/>
            <person name="McIlroy S.J."/>
            <person name="Petrovski S."/>
            <person name="Seviour R.J."/>
            <person name="Calteau A."/>
            <person name="Nielsen K.L."/>
            <person name="Nielsen P.H."/>
        </authorList>
    </citation>
    <scope>NUCLEOTIDE SEQUENCE [LARGE SCALE GENOMIC DNA]</scope>
    <source>
        <strain evidence="2 3">T1-X7</strain>
    </source>
</reference>
<dbReference type="GO" id="GO:0002161">
    <property type="term" value="F:aminoacyl-tRNA deacylase activity"/>
    <property type="evidence" value="ECO:0007669"/>
    <property type="project" value="InterPro"/>
</dbReference>
<dbReference type="SUPFAM" id="SSF55826">
    <property type="entry name" value="YbaK/ProRS associated domain"/>
    <property type="match status" value="1"/>
</dbReference>
<dbReference type="Pfam" id="PF04073">
    <property type="entry name" value="tRNA_edit"/>
    <property type="match status" value="1"/>
</dbReference>
<dbReference type="Proteomes" id="UP000035721">
    <property type="component" value="Unassembled WGS sequence"/>
</dbReference>
<dbReference type="CDD" id="cd04333">
    <property type="entry name" value="ProX_deacylase"/>
    <property type="match status" value="1"/>
</dbReference>